<organism evidence="2 3">
    <name type="scientific">Myotis brandtii</name>
    <name type="common">Brandt's bat</name>
    <dbReference type="NCBI Taxonomy" id="109478"/>
    <lineage>
        <taxon>Eukaryota</taxon>
        <taxon>Metazoa</taxon>
        <taxon>Chordata</taxon>
        <taxon>Craniata</taxon>
        <taxon>Vertebrata</taxon>
        <taxon>Euteleostomi</taxon>
        <taxon>Mammalia</taxon>
        <taxon>Eutheria</taxon>
        <taxon>Laurasiatheria</taxon>
        <taxon>Chiroptera</taxon>
        <taxon>Yangochiroptera</taxon>
        <taxon>Vespertilionidae</taxon>
        <taxon>Myotis</taxon>
    </lineage>
</organism>
<evidence type="ECO:0000313" key="2">
    <source>
        <dbReference type="EMBL" id="EPQ18654.1"/>
    </source>
</evidence>
<reference evidence="2 3" key="1">
    <citation type="journal article" date="2013" name="Nat. Commun.">
        <title>Genome analysis reveals insights into physiology and longevity of the Brandt's bat Myotis brandtii.</title>
        <authorList>
            <person name="Seim I."/>
            <person name="Fang X."/>
            <person name="Xiong Z."/>
            <person name="Lobanov A.V."/>
            <person name="Huang Z."/>
            <person name="Ma S."/>
            <person name="Feng Y."/>
            <person name="Turanov A.A."/>
            <person name="Zhu Y."/>
            <person name="Lenz T.L."/>
            <person name="Gerashchenko M.V."/>
            <person name="Fan D."/>
            <person name="Hee Yim S."/>
            <person name="Yao X."/>
            <person name="Jordan D."/>
            <person name="Xiong Y."/>
            <person name="Ma Y."/>
            <person name="Lyapunov A.N."/>
            <person name="Chen G."/>
            <person name="Kulakova O.I."/>
            <person name="Sun Y."/>
            <person name="Lee S.G."/>
            <person name="Bronson R.T."/>
            <person name="Moskalev A.A."/>
            <person name="Sunyaev S.R."/>
            <person name="Zhang G."/>
            <person name="Krogh A."/>
            <person name="Wang J."/>
            <person name="Gladyshev V.N."/>
        </authorList>
    </citation>
    <scope>NUCLEOTIDE SEQUENCE [LARGE SCALE GENOMIC DNA]</scope>
</reference>
<sequence length="112" mass="12642">MAVTSNGTSCSAHHSLWLKLKQIKRLPVVKHLSRRKQPPSVASSLEKPALLGPSQRAQPSCCHRLCFSPEELRDFALGFKTTKRQQATRTNVGRLPAPSSRRRGWGWKMIRI</sequence>
<proteinExistence type="predicted"/>
<evidence type="ECO:0000256" key="1">
    <source>
        <dbReference type="SAM" id="MobiDB-lite"/>
    </source>
</evidence>
<dbReference type="Proteomes" id="UP000052978">
    <property type="component" value="Unassembled WGS sequence"/>
</dbReference>
<dbReference type="AlphaFoldDB" id="S7NM10"/>
<dbReference type="EMBL" id="KE164550">
    <property type="protein sequence ID" value="EPQ18654.1"/>
    <property type="molecule type" value="Genomic_DNA"/>
</dbReference>
<gene>
    <name evidence="2" type="ORF">D623_10034684</name>
</gene>
<evidence type="ECO:0000313" key="3">
    <source>
        <dbReference type="Proteomes" id="UP000052978"/>
    </source>
</evidence>
<protein>
    <submittedName>
        <fullName evidence="2">Uncharacterized protein</fullName>
    </submittedName>
</protein>
<keyword evidence="3" id="KW-1185">Reference proteome</keyword>
<feature type="region of interest" description="Disordered" evidence="1">
    <location>
        <begin position="30"/>
        <end position="59"/>
    </location>
</feature>
<accession>S7NM10</accession>
<name>S7NM10_MYOBR</name>